<feature type="region of interest" description="Disordered" evidence="2">
    <location>
        <begin position="166"/>
        <end position="186"/>
    </location>
</feature>
<dbReference type="eggNOG" id="KOG4151">
    <property type="taxonomic scope" value="Eukaryota"/>
</dbReference>
<protein>
    <submittedName>
        <fullName evidence="3">Uncharacterized protein</fullName>
    </submittedName>
</protein>
<dbReference type="OrthoDB" id="629492at2759"/>
<dbReference type="EMBL" id="DS022314">
    <property type="protein sequence ID" value="OAJ44929.1"/>
    <property type="molecule type" value="Genomic_DNA"/>
</dbReference>
<dbReference type="Gene3D" id="1.25.10.10">
    <property type="entry name" value="Leucine-rich Repeat Variant"/>
    <property type="match status" value="1"/>
</dbReference>
<dbReference type="InterPro" id="IPR019734">
    <property type="entry name" value="TPR_rpt"/>
</dbReference>
<accession>A0A177WXU2</accession>
<dbReference type="PANTHER" id="PTHR46423">
    <property type="entry name" value="RNA POLYMERASE II-ASSOCIATED PROTEIN 3"/>
    <property type="match status" value="1"/>
</dbReference>
<evidence type="ECO:0000313" key="4">
    <source>
        <dbReference type="Proteomes" id="UP000077115"/>
    </source>
</evidence>
<dbReference type="Gene3D" id="1.25.40.10">
    <property type="entry name" value="Tetratricopeptide repeat domain"/>
    <property type="match status" value="1"/>
</dbReference>
<keyword evidence="1" id="KW-0802">TPR repeat</keyword>
<dbReference type="InterPro" id="IPR016024">
    <property type="entry name" value="ARM-type_fold"/>
</dbReference>
<reference evidence="3 4" key="1">
    <citation type="submission" date="2006-10" db="EMBL/GenBank/DDBJ databases">
        <title>The Genome Sequence of Batrachochytrium dendrobatidis JEL423.</title>
        <authorList>
            <consortium name="The Broad Institute Genome Sequencing Platform"/>
            <person name="Birren B."/>
            <person name="Lander E."/>
            <person name="Galagan J."/>
            <person name="Cuomo C."/>
            <person name="Devon K."/>
            <person name="Jaffe D."/>
            <person name="Butler J."/>
            <person name="Alvarez P."/>
            <person name="Gnerre S."/>
            <person name="Grabherr M."/>
            <person name="Kleber M."/>
            <person name="Mauceli E."/>
            <person name="Brockman W."/>
            <person name="Young S."/>
            <person name="LaButti K."/>
            <person name="Sykes S."/>
            <person name="DeCaprio D."/>
            <person name="Crawford M."/>
            <person name="Koehrsen M."/>
            <person name="Engels R."/>
            <person name="Montgomery P."/>
            <person name="Pearson M."/>
            <person name="Howarth C."/>
            <person name="Larson L."/>
            <person name="White J."/>
            <person name="O'Leary S."/>
            <person name="Kodira C."/>
            <person name="Zeng Q."/>
            <person name="Yandava C."/>
            <person name="Alvarado L."/>
            <person name="Longcore J."/>
            <person name="James T."/>
        </authorList>
    </citation>
    <scope>NUCLEOTIDE SEQUENCE [LARGE SCALE GENOMIC DNA]</scope>
    <source>
        <strain evidence="3 4">JEL423</strain>
    </source>
</reference>
<evidence type="ECO:0000313" key="3">
    <source>
        <dbReference type="EMBL" id="OAJ44929.1"/>
    </source>
</evidence>
<dbReference type="STRING" id="403673.A0A177WXU2"/>
<reference evidence="3 4" key="2">
    <citation type="submission" date="2016-05" db="EMBL/GenBank/DDBJ databases">
        <title>Lineage-specific infection strategies underlie the spectrum of fungal disease in amphibians.</title>
        <authorList>
            <person name="Cuomo C.A."/>
            <person name="Farrer R.A."/>
            <person name="James T."/>
            <person name="Longcore J."/>
            <person name="Birren B."/>
        </authorList>
    </citation>
    <scope>NUCLEOTIDE SEQUENCE [LARGE SCALE GENOMIC DNA]</scope>
    <source>
        <strain evidence="3 4">JEL423</strain>
    </source>
</reference>
<gene>
    <name evidence="3" type="ORF">BDEG_28109</name>
</gene>
<dbReference type="InterPro" id="IPR011990">
    <property type="entry name" value="TPR-like_helical_dom_sf"/>
</dbReference>
<dbReference type="AlphaFoldDB" id="A0A177WXU2"/>
<evidence type="ECO:0000256" key="1">
    <source>
        <dbReference type="ARBA" id="ARBA00022803"/>
    </source>
</evidence>
<dbReference type="Proteomes" id="UP000077115">
    <property type="component" value="Unassembled WGS sequence"/>
</dbReference>
<dbReference type="InterPro" id="IPR011989">
    <property type="entry name" value="ARM-like"/>
</dbReference>
<evidence type="ECO:0000256" key="2">
    <source>
        <dbReference type="SAM" id="MobiDB-lite"/>
    </source>
</evidence>
<dbReference type="InterPro" id="IPR051966">
    <property type="entry name" value="RPAP3"/>
</dbReference>
<name>A0A177WXU2_BATDL</name>
<sequence length="876" mass="97949">MNVQLAAELDAFDDYVNNFTSQMNEILNGKLSADMTDVSSDPIGHSNKPDVDSEPCATKSTLNIPDDAMQPIVWDKNSSNTPGPDISNDIALACETSNPVQDAVHKVNKSIDQINLGNTKNSLNITSKPSNTIDYSKWENIDVDTDVTCNTSLNQTDDKTSFKKLESNKDAKNHTQKTAPLSNLVSASKSATSDCSNQSVLPRHIQVVHDAVNRSRQMGNAAFKKGDYEQAISHYSVAIETSLSPSKDLLDTQTDSQVASNDPFSFLDRILKPVPILVNTSLYTNRAFAFLKLCKWAEAEADCCLALNVDPTNTKGLWRRIEARWRLGQSELAIKDAHTLRQIILDGSHTRTDISEKDIDGILNRIQSSSKSNNSSSIKVKCNNEFARLSTQLSAYATCLNSNLPIDEKVKANQIIEIQAQFATVMAMIEEHNEIRFQDGFCDWIGQFIIYDSTHCNKFATLLIPLLIKSCYDCTQNIVLVGGHMRYISSILYNTKDPKLPWMVMELLYMLAADTTVLGQQFSQAGDHAKELGALLLRSLDPKQPEYICGYGLFIAHSILSLPICKCVAILKTWDIQNSLLVSRLCTFSFLSATANSTIKERSDIDSILLAQKCLFQVTLLPNARVALDEHMHTMMDQLSSMLHVLIESTPLLESCIRNIETLLAILHNLVTMQKKVEYDLARFQLLMFDLIDLASRNQGMFVSDVYRILPKLAQKYPVIASRLLDADWKKLDWLAYLTDESKSDDLRANILQSMCIWLQYGNQMDIESRIDRWYNCGGLQVLASILESTQVQLPRLIGNATFCASECARRKSCAERLVDLGVIKSLVYHMDHTNDTAILKNIAICCALLSKTEKGLTIARSHRIIERIRALDITA</sequence>
<dbReference type="SUPFAM" id="SSF48452">
    <property type="entry name" value="TPR-like"/>
    <property type="match status" value="1"/>
</dbReference>
<dbReference type="GO" id="GO:0101031">
    <property type="term" value="C:protein folding chaperone complex"/>
    <property type="evidence" value="ECO:0007669"/>
    <property type="project" value="TreeGrafter"/>
</dbReference>
<dbReference type="SMART" id="SM00028">
    <property type="entry name" value="TPR"/>
    <property type="match status" value="2"/>
</dbReference>
<dbReference type="PANTHER" id="PTHR46423:SF1">
    <property type="entry name" value="RNA POLYMERASE II-ASSOCIATED PROTEIN 3"/>
    <property type="match status" value="1"/>
</dbReference>
<dbReference type="SUPFAM" id="SSF48371">
    <property type="entry name" value="ARM repeat"/>
    <property type="match status" value="1"/>
</dbReference>
<proteinExistence type="predicted"/>
<dbReference type="VEuPathDB" id="FungiDB:BDEG_28109"/>
<organism evidence="3 4">
    <name type="scientific">Batrachochytrium dendrobatidis (strain JEL423)</name>
    <dbReference type="NCBI Taxonomy" id="403673"/>
    <lineage>
        <taxon>Eukaryota</taxon>
        <taxon>Fungi</taxon>
        <taxon>Fungi incertae sedis</taxon>
        <taxon>Chytridiomycota</taxon>
        <taxon>Chytridiomycota incertae sedis</taxon>
        <taxon>Chytridiomycetes</taxon>
        <taxon>Rhizophydiales</taxon>
        <taxon>Rhizophydiales incertae sedis</taxon>
        <taxon>Batrachochytrium</taxon>
    </lineage>
</organism>
<feature type="compositionally biased region" description="Polar residues" evidence="2">
    <location>
        <begin position="176"/>
        <end position="186"/>
    </location>
</feature>